<dbReference type="GO" id="GO:0003700">
    <property type="term" value="F:DNA-binding transcription factor activity"/>
    <property type="evidence" value="ECO:0007669"/>
    <property type="project" value="TreeGrafter"/>
</dbReference>
<feature type="domain" description="HTH tetR-type" evidence="6">
    <location>
        <begin position="8"/>
        <end position="68"/>
    </location>
</feature>
<evidence type="ECO:0000256" key="2">
    <source>
        <dbReference type="ARBA" id="ARBA00023015"/>
    </source>
</evidence>
<dbReference type="InterPro" id="IPR050109">
    <property type="entry name" value="HTH-type_TetR-like_transc_reg"/>
</dbReference>
<comment type="caution">
    <text evidence="7">The sequence shown here is derived from an EMBL/GenBank/DDBJ whole genome shotgun (WGS) entry which is preliminary data.</text>
</comment>
<evidence type="ECO:0000256" key="4">
    <source>
        <dbReference type="ARBA" id="ARBA00023163"/>
    </source>
</evidence>
<dbReference type="AlphaFoldDB" id="A0A7W3IRC3"/>
<dbReference type="SUPFAM" id="SSF46689">
    <property type="entry name" value="Homeodomain-like"/>
    <property type="match status" value="1"/>
</dbReference>
<evidence type="ECO:0000256" key="3">
    <source>
        <dbReference type="ARBA" id="ARBA00023125"/>
    </source>
</evidence>
<evidence type="ECO:0000256" key="5">
    <source>
        <dbReference type="PROSITE-ProRule" id="PRU00335"/>
    </source>
</evidence>
<proteinExistence type="predicted"/>
<dbReference type="SUPFAM" id="SSF48498">
    <property type="entry name" value="Tetracyclin repressor-like, C-terminal domain"/>
    <property type="match status" value="1"/>
</dbReference>
<dbReference type="InterPro" id="IPR039538">
    <property type="entry name" value="BetI_C"/>
</dbReference>
<dbReference type="InterPro" id="IPR036271">
    <property type="entry name" value="Tet_transcr_reg_TetR-rel_C_sf"/>
</dbReference>
<dbReference type="Proteomes" id="UP000523079">
    <property type="component" value="Unassembled WGS sequence"/>
</dbReference>
<evidence type="ECO:0000256" key="1">
    <source>
        <dbReference type="ARBA" id="ARBA00022491"/>
    </source>
</evidence>
<dbReference type="InterPro" id="IPR001647">
    <property type="entry name" value="HTH_TetR"/>
</dbReference>
<dbReference type="PROSITE" id="PS50977">
    <property type="entry name" value="HTH_TETR_2"/>
    <property type="match status" value="1"/>
</dbReference>
<accession>A0A7W3IRC3</accession>
<dbReference type="Gene3D" id="1.10.357.10">
    <property type="entry name" value="Tetracycline Repressor, domain 2"/>
    <property type="match status" value="1"/>
</dbReference>
<dbReference type="PANTHER" id="PTHR30055:SF234">
    <property type="entry name" value="HTH-TYPE TRANSCRIPTIONAL REGULATOR BETI"/>
    <property type="match status" value="1"/>
</dbReference>
<protein>
    <submittedName>
        <fullName evidence="7">AcrR family transcriptional regulator</fullName>
    </submittedName>
</protein>
<dbReference type="InterPro" id="IPR009057">
    <property type="entry name" value="Homeodomain-like_sf"/>
</dbReference>
<dbReference type="RefSeq" id="WP_182559377.1">
    <property type="nucleotide sequence ID" value="NZ_JACGWT010000002.1"/>
</dbReference>
<keyword evidence="4" id="KW-0804">Transcription</keyword>
<evidence type="ECO:0000313" key="7">
    <source>
        <dbReference type="EMBL" id="MBA8793821.1"/>
    </source>
</evidence>
<reference evidence="7 8" key="1">
    <citation type="submission" date="2020-07" db="EMBL/GenBank/DDBJ databases">
        <title>Sequencing the genomes of 1000 actinobacteria strains.</title>
        <authorList>
            <person name="Klenk H.-P."/>
        </authorList>
    </citation>
    <scope>NUCLEOTIDE SEQUENCE [LARGE SCALE GENOMIC DNA]</scope>
    <source>
        <strain evidence="7 8">DSM 100723</strain>
    </source>
</reference>
<dbReference type="EMBL" id="JACGWT010000002">
    <property type="protein sequence ID" value="MBA8793821.1"/>
    <property type="molecule type" value="Genomic_DNA"/>
</dbReference>
<keyword evidence="3 5" id="KW-0238">DNA-binding</keyword>
<gene>
    <name evidence="7" type="ORF">FHX74_001426</name>
</gene>
<dbReference type="Pfam" id="PF13977">
    <property type="entry name" value="TetR_C_6"/>
    <property type="match status" value="1"/>
</dbReference>
<organism evidence="7 8">
    <name type="scientific">Microlunatus kandeliicorticis</name>
    <dbReference type="NCBI Taxonomy" id="1759536"/>
    <lineage>
        <taxon>Bacteria</taxon>
        <taxon>Bacillati</taxon>
        <taxon>Actinomycetota</taxon>
        <taxon>Actinomycetes</taxon>
        <taxon>Propionibacteriales</taxon>
        <taxon>Propionibacteriaceae</taxon>
        <taxon>Microlunatus</taxon>
    </lineage>
</organism>
<keyword evidence="1" id="KW-0678">Repressor</keyword>
<keyword evidence="8" id="KW-1185">Reference proteome</keyword>
<dbReference type="GO" id="GO:0000976">
    <property type="term" value="F:transcription cis-regulatory region binding"/>
    <property type="evidence" value="ECO:0007669"/>
    <property type="project" value="TreeGrafter"/>
</dbReference>
<feature type="DNA-binding region" description="H-T-H motif" evidence="5">
    <location>
        <begin position="31"/>
        <end position="50"/>
    </location>
</feature>
<name>A0A7W3IRC3_9ACTN</name>
<evidence type="ECO:0000313" key="8">
    <source>
        <dbReference type="Proteomes" id="UP000523079"/>
    </source>
</evidence>
<dbReference type="PANTHER" id="PTHR30055">
    <property type="entry name" value="HTH-TYPE TRANSCRIPTIONAL REGULATOR RUTR"/>
    <property type="match status" value="1"/>
</dbReference>
<evidence type="ECO:0000259" key="6">
    <source>
        <dbReference type="PROSITE" id="PS50977"/>
    </source>
</evidence>
<keyword evidence="2" id="KW-0805">Transcription regulation</keyword>
<sequence length="205" mass="22466">MPRVVDAAVRRRDIAEAVYRVIERDGLGEATLGTVAAEAGLAIGSVRHYVGSHRDLLRLTLATLADDVRARLAERGRRLLGGAEVPEGAERLEALVEFLGELLPLDPRRQTEAVVWIAFGEAARIDPELRPDLQDLDDRLRALLRRVLNRVRPAGIGTANRLDALRLAALLNGLALEVVQVPGRHDPELVRRLLRRELGAVLGGC</sequence>